<feature type="domain" description="Ribosome recycling factor" evidence="6">
    <location>
        <begin position="20"/>
        <end position="183"/>
    </location>
</feature>
<evidence type="ECO:0000256" key="3">
    <source>
        <dbReference type="ARBA" id="ARBA00022490"/>
    </source>
</evidence>
<dbReference type="STRING" id="1121316.SAMN02745207_00330"/>
<evidence type="ECO:0000256" key="1">
    <source>
        <dbReference type="ARBA" id="ARBA00004496"/>
    </source>
</evidence>
<dbReference type="Proteomes" id="UP000184447">
    <property type="component" value="Unassembled WGS sequence"/>
</dbReference>
<sequence length="185" mass="20891">MIKEIINHTEEKMGKSLVALKNELATLKAGKANPTMLDKISIEYYGAETPIGQIAGISVPEPRILMIQPWDKAALKDIERAILMSDLGINPSNDGISIRLIIPELTEETRKDIVKKVRKYGEETKVAVRGIRRDSNEKIKHLKKDGEINEDEEKLGEKDIQKITDKYVQKIDGVVENKEKEIMSV</sequence>
<dbReference type="AlphaFoldDB" id="A0A1M5QX39"/>
<keyword evidence="4 5" id="KW-0648">Protein biosynthesis</keyword>
<dbReference type="FunFam" id="3.30.1360.40:FF:000001">
    <property type="entry name" value="Ribosome-recycling factor"/>
    <property type="match status" value="1"/>
</dbReference>
<evidence type="ECO:0000313" key="7">
    <source>
        <dbReference type="EMBL" id="SHH18320.1"/>
    </source>
</evidence>
<evidence type="ECO:0000259" key="6">
    <source>
        <dbReference type="Pfam" id="PF01765"/>
    </source>
</evidence>
<proteinExistence type="inferred from homology"/>
<comment type="similarity">
    <text evidence="2 5">Belongs to the RRF family.</text>
</comment>
<dbReference type="GO" id="GO:0043023">
    <property type="term" value="F:ribosomal large subunit binding"/>
    <property type="evidence" value="ECO:0007669"/>
    <property type="project" value="TreeGrafter"/>
</dbReference>
<dbReference type="EMBL" id="FQXM01000002">
    <property type="protein sequence ID" value="SHH18320.1"/>
    <property type="molecule type" value="Genomic_DNA"/>
</dbReference>
<accession>A0A1M5QX39</accession>
<gene>
    <name evidence="5" type="primary">frr</name>
    <name evidence="7" type="ORF">SAMN02745207_00330</name>
</gene>
<name>A0A1M5QX39_9CLOT</name>
<dbReference type="HAMAP" id="MF_00040">
    <property type="entry name" value="RRF"/>
    <property type="match status" value="1"/>
</dbReference>
<dbReference type="InterPro" id="IPR023584">
    <property type="entry name" value="Ribosome_recyc_fac_dom"/>
</dbReference>
<dbReference type="NCBIfam" id="TIGR00496">
    <property type="entry name" value="frr"/>
    <property type="match status" value="1"/>
</dbReference>
<evidence type="ECO:0000256" key="5">
    <source>
        <dbReference type="HAMAP-Rule" id="MF_00040"/>
    </source>
</evidence>
<comment type="subcellular location">
    <subcellularLocation>
        <location evidence="1 5">Cytoplasm</location>
    </subcellularLocation>
</comment>
<dbReference type="OrthoDB" id="9804006at2"/>
<dbReference type="CDD" id="cd00520">
    <property type="entry name" value="RRF"/>
    <property type="match status" value="1"/>
</dbReference>
<dbReference type="InterPro" id="IPR036191">
    <property type="entry name" value="RRF_sf"/>
</dbReference>
<dbReference type="PANTHER" id="PTHR20982">
    <property type="entry name" value="RIBOSOME RECYCLING FACTOR"/>
    <property type="match status" value="1"/>
</dbReference>
<organism evidence="7 8">
    <name type="scientific">Clostridium grantii DSM 8605</name>
    <dbReference type="NCBI Taxonomy" id="1121316"/>
    <lineage>
        <taxon>Bacteria</taxon>
        <taxon>Bacillati</taxon>
        <taxon>Bacillota</taxon>
        <taxon>Clostridia</taxon>
        <taxon>Eubacteriales</taxon>
        <taxon>Clostridiaceae</taxon>
        <taxon>Clostridium</taxon>
    </lineage>
</organism>
<dbReference type="RefSeq" id="WP_073336314.1">
    <property type="nucleotide sequence ID" value="NZ_FQXM01000002.1"/>
</dbReference>
<protein>
    <recommendedName>
        <fullName evidence="5">Ribosome-recycling factor</fullName>
        <shortName evidence="5">RRF</shortName>
    </recommendedName>
    <alternativeName>
        <fullName evidence="5">Ribosome-releasing factor</fullName>
    </alternativeName>
</protein>
<dbReference type="PANTHER" id="PTHR20982:SF3">
    <property type="entry name" value="MITOCHONDRIAL RIBOSOME RECYCLING FACTOR PSEUDO 1"/>
    <property type="match status" value="1"/>
</dbReference>
<evidence type="ECO:0000256" key="2">
    <source>
        <dbReference type="ARBA" id="ARBA00005912"/>
    </source>
</evidence>
<keyword evidence="8" id="KW-1185">Reference proteome</keyword>
<evidence type="ECO:0000256" key="4">
    <source>
        <dbReference type="ARBA" id="ARBA00022917"/>
    </source>
</evidence>
<keyword evidence="3 5" id="KW-0963">Cytoplasm</keyword>
<dbReference type="GO" id="GO:0006415">
    <property type="term" value="P:translational termination"/>
    <property type="evidence" value="ECO:0007669"/>
    <property type="project" value="UniProtKB-UniRule"/>
</dbReference>
<comment type="function">
    <text evidence="5">Responsible for the release of ribosomes from messenger RNA at the termination of protein biosynthesis. May increase the efficiency of translation by recycling ribosomes from one round of translation to another.</text>
</comment>
<dbReference type="InterPro" id="IPR002661">
    <property type="entry name" value="Ribosome_recyc_fac"/>
</dbReference>
<dbReference type="Gene3D" id="1.10.132.20">
    <property type="entry name" value="Ribosome-recycling factor"/>
    <property type="match status" value="1"/>
</dbReference>
<dbReference type="FunFam" id="1.10.132.20:FF:000001">
    <property type="entry name" value="Ribosome-recycling factor"/>
    <property type="match status" value="1"/>
</dbReference>
<reference evidence="7 8" key="1">
    <citation type="submission" date="2016-11" db="EMBL/GenBank/DDBJ databases">
        <authorList>
            <person name="Jaros S."/>
            <person name="Januszkiewicz K."/>
            <person name="Wedrychowicz H."/>
        </authorList>
    </citation>
    <scope>NUCLEOTIDE SEQUENCE [LARGE SCALE GENOMIC DNA]</scope>
    <source>
        <strain evidence="7 8">DSM 8605</strain>
    </source>
</reference>
<dbReference type="SUPFAM" id="SSF55194">
    <property type="entry name" value="Ribosome recycling factor, RRF"/>
    <property type="match status" value="1"/>
</dbReference>
<evidence type="ECO:0000313" key="8">
    <source>
        <dbReference type="Proteomes" id="UP000184447"/>
    </source>
</evidence>
<dbReference type="Gene3D" id="3.30.1360.40">
    <property type="match status" value="1"/>
</dbReference>
<dbReference type="GO" id="GO:0005737">
    <property type="term" value="C:cytoplasm"/>
    <property type="evidence" value="ECO:0007669"/>
    <property type="project" value="UniProtKB-SubCell"/>
</dbReference>
<dbReference type="Pfam" id="PF01765">
    <property type="entry name" value="RRF"/>
    <property type="match status" value="1"/>
</dbReference>